<dbReference type="GO" id="GO:0004527">
    <property type="term" value="F:exonuclease activity"/>
    <property type="evidence" value="ECO:0007669"/>
    <property type="project" value="UniProtKB-KW"/>
</dbReference>
<dbReference type="EMBL" id="JAWLJX010000009">
    <property type="protein sequence ID" value="MDV6263958.1"/>
    <property type="molecule type" value="Genomic_DNA"/>
</dbReference>
<protein>
    <submittedName>
        <fullName evidence="3">Exonuclease domain-containing protein</fullName>
    </submittedName>
</protein>
<dbReference type="RefSeq" id="WP_317566080.1">
    <property type="nucleotide sequence ID" value="NZ_JAWLJX010000009.1"/>
</dbReference>
<dbReference type="InterPro" id="IPR036420">
    <property type="entry name" value="BRCT_dom_sf"/>
</dbReference>
<dbReference type="SMART" id="SM00479">
    <property type="entry name" value="EXOIII"/>
    <property type="match status" value="1"/>
</dbReference>
<feature type="region of interest" description="Disordered" evidence="1">
    <location>
        <begin position="322"/>
        <end position="360"/>
    </location>
</feature>
<reference evidence="3 4" key="1">
    <citation type="submission" date="2023-10" db="EMBL/GenBank/DDBJ databases">
        <title>Development of a sustainable strategy for remediation of hydrocarbon-contaminated territories based on the waste exchange concept.</title>
        <authorList>
            <person name="Krivoruchko A."/>
        </authorList>
    </citation>
    <scope>NUCLEOTIDE SEQUENCE [LARGE SCALE GENOMIC DNA]</scope>
    <source>
        <strain evidence="3 4">IEGM 1323</strain>
    </source>
</reference>
<dbReference type="InterPro" id="IPR012337">
    <property type="entry name" value="RNaseH-like_sf"/>
</dbReference>
<keyword evidence="3" id="KW-0378">Hydrolase</keyword>
<dbReference type="Gene3D" id="3.30.420.10">
    <property type="entry name" value="Ribonuclease H-like superfamily/Ribonuclease H"/>
    <property type="match status" value="1"/>
</dbReference>
<keyword evidence="3" id="KW-0540">Nuclease</keyword>
<keyword evidence="4" id="KW-1185">Reference proteome</keyword>
<feature type="domain" description="Exonuclease" evidence="2">
    <location>
        <begin position="3"/>
        <end position="166"/>
    </location>
</feature>
<evidence type="ECO:0000256" key="1">
    <source>
        <dbReference type="SAM" id="MobiDB-lite"/>
    </source>
</evidence>
<evidence type="ECO:0000259" key="2">
    <source>
        <dbReference type="SMART" id="SM00479"/>
    </source>
</evidence>
<feature type="compositionally biased region" description="Pro residues" evidence="1">
    <location>
        <begin position="346"/>
        <end position="359"/>
    </location>
</feature>
<gene>
    <name evidence="3" type="ORF">R3P96_21680</name>
</gene>
<dbReference type="CDD" id="cd17748">
    <property type="entry name" value="BRCT_DNA_ligase_like"/>
    <property type="match status" value="1"/>
</dbReference>
<dbReference type="SUPFAM" id="SSF53098">
    <property type="entry name" value="Ribonuclease H-like"/>
    <property type="match status" value="1"/>
</dbReference>
<dbReference type="Gene3D" id="3.40.50.10190">
    <property type="entry name" value="BRCT domain"/>
    <property type="match status" value="1"/>
</dbReference>
<dbReference type="PANTHER" id="PTHR30231">
    <property type="entry name" value="DNA POLYMERASE III SUBUNIT EPSILON"/>
    <property type="match status" value="1"/>
</dbReference>
<name>A0ABU4BIF1_9NOCA</name>
<organism evidence="3 4">
    <name type="scientific">Rhodococcoides yunnanense</name>
    <dbReference type="NCBI Taxonomy" id="278209"/>
    <lineage>
        <taxon>Bacteria</taxon>
        <taxon>Bacillati</taxon>
        <taxon>Actinomycetota</taxon>
        <taxon>Actinomycetes</taxon>
        <taxon>Mycobacteriales</taxon>
        <taxon>Nocardiaceae</taxon>
        <taxon>Rhodococcoides</taxon>
    </lineage>
</organism>
<evidence type="ECO:0000313" key="3">
    <source>
        <dbReference type="EMBL" id="MDV6263958.1"/>
    </source>
</evidence>
<dbReference type="PANTHER" id="PTHR30231:SF42">
    <property type="entry name" value="EXONUCLEASE"/>
    <property type="match status" value="1"/>
</dbReference>
<keyword evidence="3" id="KW-0269">Exonuclease</keyword>
<dbReference type="SUPFAM" id="SSF52113">
    <property type="entry name" value="BRCT domain"/>
    <property type="match status" value="1"/>
</dbReference>
<dbReference type="Proteomes" id="UP001185755">
    <property type="component" value="Unassembled WGS sequence"/>
</dbReference>
<accession>A0ABU4BIF1</accession>
<proteinExistence type="predicted"/>
<dbReference type="InterPro" id="IPR036397">
    <property type="entry name" value="RNaseH_sf"/>
</dbReference>
<dbReference type="InterPro" id="IPR013520">
    <property type="entry name" value="Ribonucl_H"/>
</dbReference>
<sequence>MFDYTAIDFETANSNRGSPCAVGLVRVRGRRPVDERSWLIRPPETVDHFSAFNTALHGITAEMVENEPRWKDILPTILDFVGEDVLVAHNAGFDIGVLRHACKIDNIEWPTIRFLCTMVLARRSLPLPSYRLPYVVEALGGPAVNHHDALADARGVVDIVRGLAGLTDCHNLEDLASSVGVTIGRMAAGKMAGGVVRRTSAQTVLNRLDPNGDADPDGYLYGRVVVFTGTLMSMTRQVAWDECARIGATAEKSTTKRTNVLVVGDINSASLRPGSEITGKARKAFDLQESGQHIEVMTEIDFLRCLGGTPLEQPESLLTEVRLDAPLQPTTTSAHRSLPLERRRPPPQPPGPPALLKPPRPLRRAAVPTDQICANEHCSDPAAFKTRSKPTWCERHIIEQQHTGGLEPLESFTHPDDWQLTECLHCTIRAHYRFAYTLDKNTYDEPTCRACYWRGWAASTRVHEDVGARSTPISIANAQALCHQHGYEHLGLLTAPSLPHDPHHVRCRKCQRVSAQRLSDIASGCSSCKP</sequence>
<evidence type="ECO:0000313" key="4">
    <source>
        <dbReference type="Proteomes" id="UP001185755"/>
    </source>
</evidence>
<comment type="caution">
    <text evidence="3">The sequence shown here is derived from an EMBL/GenBank/DDBJ whole genome shotgun (WGS) entry which is preliminary data.</text>
</comment>
<dbReference type="CDD" id="cd06130">
    <property type="entry name" value="DNA_pol_III_epsilon_like"/>
    <property type="match status" value="1"/>
</dbReference>
<dbReference type="Pfam" id="PF00929">
    <property type="entry name" value="RNase_T"/>
    <property type="match status" value="1"/>
</dbReference>